<gene>
    <name evidence="4" type="ORF">DRW07_14865</name>
</gene>
<feature type="domain" description="N-acetyltransferase" evidence="3">
    <location>
        <begin position="1"/>
        <end position="151"/>
    </location>
</feature>
<keyword evidence="2" id="KW-0012">Acyltransferase</keyword>
<dbReference type="PANTHER" id="PTHR43877:SF5">
    <property type="entry name" value="BLL8307 PROTEIN"/>
    <property type="match status" value="1"/>
</dbReference>
<dbReference type="AlphaFoldDB" id="A0A3N5Z9R4"/>
<dbReference type="Pfam" id="PF00583">
    <property type="entry name" value="Acetyltransf_1"/>
    <property type="match status" value="1"/>
</dbReference>
<dbReference type="RefSeq" id="WP_124028708.1">
    <property type="nucleotide sequence ID" value="NZ_JBHRSN010000007.1"/>
</dbReference>
<dbReference type="InterPro" id="IPR016181">
    <property type="entry name" value="Acyl_CoA_acyltransferase"/>
</dbReference>
<dbReference type="PROSITE" id="PS51186">
    <property type="entry name" value="GNAT"/>
    <property type="match status" value="1"/>
</dbReference>
<dbReference type="OrthoDB" id="9803233at2"/>
<dbReference type="SUPFAM" id="SSF55729">
    <property type="entry name" value="Acyl-CoA N-acyltransferases (Nat)"/>
    <property type="match status" value="1"/>
</dbReference>
<evidence type="ECO:0000256" key="2">
    <source>
        <dbReference type="ARBA" id="ARBA00023315"/>
    </source>
</evidence>
<name>A0A3N5Z9R4_9ALTE</name>
<organism evidence="4 5">
    <name type="scientific">Alteromonas sediminis</name>
    <dbReference type="NCBI Taxonomy" id="2259342"/>
    <lineage>
        <taxon>Bacteria</taxon>
        <taxon>Pseudomonadati</taxon>
        <taxon>Pseudomonadota</taxon>
        <taxon>Gammaproteobacteria</taxon>
        <taxon>Alteromonadales</taxon>
        <taxon>Alteromonadaceae</taxon>
        <taxon>Alteromonas/Salinimonas group</taxon>
        <taxon>Alteromonas</taxon>
    </lineage>
</organism>
<dbReference type="InterPro" id="IPR000182">
    <property type="entry name" value="GNAT_dom"/>
</dbReference>
<accession>A0A3N5Z9R4</accession>
<reference evidence="4 5" key="1">
    <citation type="submission" date="2018-11" db="EMBL/GenBank/DDBJ databases">
        <authorList>
            <person name="Ye M.-Q."/>
            <person name="Du Z.-J."/>
        </authorList>
    </citation>
    <scope>NUCLEOTIDE SEQUENCE [LARGE SCALE GENOMIC DNA]</scope>
    <source>
        <strain evidence="4 5">U0105</strain>
    </source>
</reference>
<dbReference type="GO" id="GO:0016747">
    <property type="term" value="F:acyltransferase activity, transferring groups other than amino-acyl groups"/>
    <property type="evidence" value="ECO:0007669"/>
    <property type="project" value="InterPro"/>
</dbReference>
<dbReference type="InterPro" id="IPR050832">
    <property type="entry name" value="Bact_Acetyltransf"/>
</dbReference>
<dbReference type="PANTHER" id="PTHR43877">
    <property type="entry name" value="AMINOALKYLPHOSPHONATE N-ACETYLTRANSFERASE-RELATED-RELATED"/>
    <property type="match status" value="1"/>
</dbReference>
<keyword evidence="5" id="KW-1185">Reference proteome</keyword>
<dbReference type="Proteomes" id="UP000275281">
    <property type="component" value="Unassembled WGS sequence"/>
</dbReference>
<dbReference type="EMBL" id="RPOK01000004">
    <property type="protein sequence ID" value="RPJ66078.1"/>
    <property type="molecule type" value="Genomic_DNA"/>
</dbReference>
<evidence type="ECO:0000313" key="5">
    <source>
        <dbReference type="Proteomes" id="UP000275281"/>
    </source>
</evidence>
<dbReference type="Gene3D" id="3.40.630.30">
    <property type="match status" value="1"/>
</dbReference>
<evidence type="ECO:0000313" key="4">
    <source>
        <dbReference type="EMBL" id="RPJ66078.1"/>
    </source>
</evidence>
<protein>
    <submittedName>
        <fullName evidence="4">GNAT family N-acetyltransferase</fullName>
    </submittedName>
</protein>
<comment type="caution">
    <text evidence="4">The sequence shown here is derived from an EMBL/GenBank/DDBJ whole genome shotgun (WGS) entry which is preliminary data.</text>
</comment>
<keyword evidence="1 4" id="KW-0808">Transferase</keyword>
<evidence type="ECO:0000256" key="1">
    <source>
        <dbReference type="ARBA" id="ARBA00022679"/>
    </source>
</evidence>
<evidence type="ECO:0000259" key="3">
    <source>
        <dbReference type="PROSITE" id="PS51186"/>
    </source>
</evidence>
<proteinExistence type="predicted"/>
<sequence>MEIKRDNLNGSKVIALLEEHLSDMYATSPPECVHALDVQALKSPNIIFFSAWSNGSLAGCIAIKNLDSHSAEIKSMRTSHQFRGQGVASELLAFVLNFAKDQGYKTICLETGTQDYFSAARNLYKKFGFSDCGPFSDYKLDPNSHFMSRDV</sequence>
<dbReference type="CDD" id="cd04301">
    <property type="entry name" value="NAT_SF"/>
    <property type="match status" value="1"/>
</dbReference>